<gene>
    <name evidence="1" type="ORF">NOR_07976</name>
</gene>
<dbReference type="OrthoDB" id="6082470at2759"/>
<evidence type="ECO:0000313" key="2">
    <source>
        <dbReference type="Proteomes" id="UP000243498"/>
    </source>
</evidence>
<dbReference type="Gene3D" id="3.40.220.10">
    <property type="entry name" value="Leucine Aminopeptidase, subunit E, domain 1"/>
    <property type="match status" value="1"/>
</dbReference>
<dbReference type="SUPFAM" id="SSF52949">
    <property type="entry name" value="Macro domain-like"/>
    <property type="match status" value="1"/>
</dbReference>
<organism evidence="1 2">
    <name type="scientific">Metarhizium rileyi (strain RCEF 4871)</name>
    <name type="common">Nomuraea rileyi</name>
    <dbReference type="NCBI Taxonomy" id="1649241"/>
    <lineage>
        <taxon>Eukaryota</taxon>
        <taxon>Fungi</taxon>
        <taxon>Dikarya</taxon>
        <taxon>Ascomycota</taxon>
        <taxon>Pezizomycotina</taxon>
        <taxon>Sordariomycetes</taxon>
        <taxon>Hypocreomycetidae</taxon>
        <taxon>Hypocreales</taxon>
        <taxon>Clavicipitaceae</taxon>
        <taxon>Metarhizium</taxon>
    </lineage>
</organism>
<protein>
    <recommendedName>
        <fullName evidence="3">Macro domain-like protein</fullName>
    </recommendedName>
</protein>
<accession>A0A166X3R3</accession>
<dbReference type="InterPro" id="IPR043472">
    <property type="entry name" value="Macro_dom-like"/>
</dbReference>
<dbReference type="EMBL" id="AZHC01000042">
    <property type="protein sequence ID" value="OAA35397.1"/>
    <property type="molecule type" value="Genomic_DNA"/>
</dbReference>
<keyword evidence="2" id="KW-1185">Reference proteome</keyword>
<dbReference type="OMA" id="YGCGWVA"/>
<dbReference type="AlphaFoldDB" id="A0A166X3R3"/>
<dbReference type="Proteomes" id="UP000243498">
    <property type="component" value="Unassembled WGS sequence"/>
</dbReference>
<evidence type="ECO:0000313" key="1">
    <source>
        <dbReference type="EMBL" id="OAA35397.1"/>
    </source>
</evidence>
<proteinExistence type="predicted"/>
<comment type="caution">
    <text evidence="1">The sequence shown here is derived from an EMBL/GenBank/DDBJ whole genome shotgun (WGS) entry which is preliminary data.</text>
</comment>
<dbReference type="STRING" id="1081105.A0A166X3R3"/>
<sequence length="244" mass="27541">MSADVRSPEIPHIHLLCMEKRCGEAFTKAAKSYQLPASIQIELHHSALQFVPDTAKLDLVVSPANSYGRLDGGFDDAISRAFSPQDDYLALTAVAQAKLYDEWCGFAPPGSCTLVRIPDEFRNRSRNVWGTRYIALCPTMRTPQEVEWDREVVYESIWSLLVTIDKHNKAVKQGNGNTADKISSILMTPLATGTGRVSPERWAHQMLLALKHFVDAKRHPDKWSRLKPIESSEYARELVDTWTM</sequence>
<name>A0A166X3R3_METRR</name>
<reference evidence="1 2" key="1">
    <citation type="journal article" date="2016" name="Genome Biol. Evol.">
        <title>Divergent and convergent evolution of fungal pathogenicity.</title>
        <authorList>
            <person name="Shang Y."/>
            <person name="Xiao G."/>
            <person name="Zheng P."/>
            <person name="Cen K."/>
            <person name="Zhan S."/>
            <person name="Wang C."/>
        </authorList>
    </citation>
    <scope>NUCLEOTIDE SEQUENCE [LARGE SCALE GENOMIC DNA]</scope>
    <source>
        <strain evidence="1 2">RCEF 4871</strain>
    </source>
</reference>
<evidence type="ECO:0008006" key="3">
    <source>
        <dbReference type="Google" id="ProtNLM"/>
    </source>
</evidence>